<dbReference type="EMBL" id="GBRH01225659">
    <property type="protein sequence ID" value="JAD72236.1"/>
    <property type="molecule type" value="Transcribed_RNA"/>
</dbReference>
<reference evidence="1" key="1">
    <citation type="submission" date="2014-09" db="EMBL/GenBank/DDBJ databases">
        <authorList>
            <person name="Magalhaes I.L.F."/>
            <person name="Oliveira U."/>
            <person name="Santos F.R."/>
            <person name="Vidigal T.H.D.A."/>
            <person name="Brescovit A.D."/>
            <person name="Santos A.J."/>
        </authorList>
    </citation>
    <scope>NUCLEOTIDE SEQUENCE</scope>
    <source>
        <tissue evidence="1">Shoot tissue taken approximately 20 cm above the soil surface</tissue>
    </source>
</reference>
<protein>
    <submittedName>
        <fullName evidence="1">Uncharacterized protein</fullName>
    </submittedName>
</protein>
<organism evidence="1">
    <name type="scientific">Arundo donax</name>
    <name type="common">Giant reed</name>
    <name type="synonym">Donax arundinaceus</name>
    <dbReference type="NCBI Taxonomy" id="35708"/>
    <lineage>
        <taxon>Eukaryota</taxon>
        <taxon>Viridiplantae</taxon>
        <taxon>Streptophyta</taxon>
        <taxon>Embryophyta</taxon>
        <taxon>Tracheophyta</taxon>
        <taxon>Spermatophyta</taxon>
        <taxon>Magnoliopsida</taxon>
        <taxon>Liliopsida</taxon>
        <taxon>Poales</taxon>
        <taxon>Poaceae</taxon>
        <taxon>PACMAD clade</taxon>
        <taxon>Arundinoideae</taxon>
        <taxon>Arundineae</taxon>
        <taxon>Arundo</taxon>
    </lineage>
</organism>
<sequence length="31" mass="3737">MLAYVVLLSKLCMEENADHHFVGMQWVRRLF</sequence>
<accession>A0A0A9C9I1</accession>
<name>A0A0A9C9I1_ARUDO</name>
<evidence type="ECO:0000313" key="1">
    <source>
        <dbReference type="EMBL" id="JAD72236.1"/>
    </source>
</evidence>
<proteinExistence type="predicted"/>
<dbReference type="AlphaFoldDB" id="A0A0A9C9I1"/>
<reference evidence="1" key="2">
    <citation type="journal article" date="2015" name="Data Brief">
        <title>Shoot transcriptome of the giant reed, Arundo donax.</title>
        <authorList>
            <person name="Barrero R.A."/>
            <person name="Guerrero F.D."/>
            <person name="Moolhuijzen P."/>
            <person name="Goolsby J.A."/>
            <person name="Tidwell J."/>
            <person name="Bellgard S.E."/>
            <person name="Bellgard M.I."/>
        </authorList>
    </citation>
    <scope>NUCLEOTIDE SEQUENCE</scope>
    <source>
        <tissue evidence="1">Shoot tissue taken approximately 20 cm above the soil surface</tissue>
    </source>
</reference>